<dbReference type="PROSITE" id="PS50862">
    <property type="entry name" value="AA_TRNA_LIGASE_II"/>
    <property type="match status" value="1"/>
</dbReference>
<dbReference type="InterPro" id="IPR004523">
    <property type="entry name" value="Asp-tRNA_synthase_2"/>
</dbReference>
<evidence type="ECO:0000256" key="5">
    <source>
        <dbReference type="ARBA" id="ARBA00022598"/>
    </source>
</evidence>
<dbReference type="SUPFAM" id="SSF50249">
    <property type="entry name" value="Nucleic acid-binding proteins"/>
    <property type="match status" value="1"/>
</dbReference>
<keyword evidence="5" id="KW-0436">Ligase</keyword>
<evidence type="ECO:0000259" key="12">
    <source>
        <dbReference type="PROSITE" id="PS50862"/>
    </source>
</evidence>
<dbReference type="EC" id="6.1.1.12" evidence="3"/>
<keyword evidence="11" id="KW-0175">Coiled coil</keyword>
<evidence type="ECO:0000313" key="13">
    <source>
        <dbReference type="EMBL" id="RKP20214.1"/>
    </source>
</evidence>
<evidence type="ECO:0000256" key="11">
    <source>
        <dbReference type="SAM" id="Coils"/>
    </source>
</evidence>
<dbReference type="CDD" id="cd00776">
    <property type="entry name" value="AsxRS_core"/>
    <property type="match status" value="1"/>
</dbReference>
<evidence type="ECO:0000256" key="1">
    <source>
        <dbReference type="ARBA" id="ARBA00004496"/>
    </source>
</evidence>
<dbReference type="GO" id="GO:0003723">
    <property type="term" value="F:RNA binding"/>
    <property type="evidence" value="ECO:0007669"/>
    <property type="project" value="TreeGrafter"/>
</dbReference>
<comment type="catalytic activity">
    <reaction evidence="10">
        <text>tRNA(Asp) + L-aspartate + ATP = L-aspartyl-tRNA(Asp) + AMP + diphosphate</text>
        <dbReference type="Rhea" id="RHEA:19649"/>
        <dbReference type="Rhea" id="RHEA-COMP:9660"/>
        <dbReference type="Rhea" id="RHEA-COMP:9678"/>
        <dbReference type="ChEBI" id="CHEBI:29991"/>
        <dbReference type="ChEBI" id="CHEBI:30616"/>
        <dbReference type="ChEBI" id="CHEBI:33019"/>
        <dbReference type="ChEBI" id="CHEBI:78442"/>
        <dbReference type="ChEBI" id="CHEBI:78516"/>
        <dbReference type="ChEBI" id="CHEBI:456215"/>
        <dbReference type="EC" id="6.1.1.12"/>
    </reaction>
</comment>
<sequence>MEPEQLEVEKIKLADGEEKVSKKALKKLEKEREKERRKAETAARLEAEKIAREENDVSAGKYGTLEMINSSAKSGRKWTAINNLTLEMTEKSVLIRGRLHNSRMTGKQTFMVLRGNCETVQVIVAQSDQVSKQMLKFSAGIPKESIVDIEGIVKVVQTPVESCTISTIEILADTVFVVTKAEKVPIQIEDASRTPEEIEQGKPSVDIDTRLNNRVIDLRTLTNQAIFKIQHGICSLFREYLESHNFIEIHSPKLISAASEGGASVFKVDYFNGKAFLAQSPQFYKQMAICSDFARVYEIAPVFRAENSQTHRHMTEFIGLDLEMSFNEHYHEVVHFIAYMFNHIFKGLEAKFSKELSIVQRQYPFEKFEFLEQPLILNYSQGIEMLRAAGFAIGDFDDLSTEMEKSLGKLVKEKYKTDFYVLDKFPLAVRPFYTMPDPNNPGYSNSYDFFIRGEEILSGAQRVHDPTLLSERAASLGVEPESIQSYIDAFKFGAPPHAGGGIGLERVVMLYMNLKNIRNSSLFPRDPKRLNP</sequence>
<evidence type="ECO:0000256" key="2">
    <source>
        <dbReference type="ARBA" id="ARBA00005312"/>
    </source>
</evidence>
<dbReference type="InterPro" id="IPR012340">
    <property type="entry name" value="NA-bd_OB-fold"/>
</dbReference>
<keyword evidence="7" id="KW-0067">ATP-binding</keyword>
<dbReference type="SUPFAM" id="SSF55681">
    <property type="entry name" value="Class II aaRS and biotin synthetases"/>
    <property type="match status" value="1"/>
</dbReference>
<keyword evidence="6" id="KW-0547">Nucleotide-binding</keyword>
<dbReference type="PANTHER" id="PTHR43450">
    <property type="entry name" value="ASPARTYL-TRNA SYNTHETASE"/>
    <property type="match status" value="1"/>
</dbReference>
<protein>
    <recommendedName>
        <fullName evidence="3">aspartate--tRNA ligase</fullName>
        <ecNumber evidence="3">6.1.1.12</ecNumber>
    </recommendedName>
</protein>
<proteinExistence type="inferred from homology"/>
<evidence type="ECO:0000256" key="9">
    <source>
        <dbReference type="ARBA" id="ARBA00023146"/>
    </source>
</evidence>
<keyword evidence="9 13" id="KW-0030">Aminoacyl-tRNA synthetase</keyword>
<dbReference type="GO" id="GO:0017101">
    <property type="term" value="C:aminoacyl-tRNA synthetase multienzyme complex"/>
    <property type="evidence" value="ECO:0007669"/>
    <property type="project" value="TreeGrafter"/>
</dbReference>
<dbReference type="GO" id="GO:0005524">
    <property type="term" value="F:ATP binding"/>
    <property type="evidence" value="ECO:0007669"/>
    <property type="project" value="UniProtKB-KW"/>
</dbReference>
<name>A0A4P9YL49_ROZAC</name>
<keyword evidence="8" id="KW-0648">Protein biosynthesis</keyword>
<dbReference type="InterPro" id="IPR002312">
    <property type="entry name" value="Asp/Asn-tRNA-synth_IIb"/>
</dbReference>
<accession>A0A4P9YL49</accession>
<evidence type="ECO:0000256" key="10">
    <source>
        <dbReference type="ARBA" id="ARBA00047904"/>
    </source>
</evidence>
<evidence type="ECO:0000313" key="14">
    <source>
        <dbReference type="Proteomes" id="UP000281549"/>
    </source>
</evidence>
<dbReference type="GO" id="GO:0005829">
    <property type="term" value="C:cytosol"/>
    <property type="evidence" value="ECO:0007669"/>
    <property type="project" value="TreeGrafter"/>
</dbReference>
<dbReference type="Gene3D" id="2.40.50.140">
    <property type="entry name" value="Nucleic acid-binding proteins"/>
    <property type="match status" value="1"/>
</dbReference>
<dbReference type="InterPro" id="IPR006195">
    <property type="entry name" value="aa-tRNA-synth_II"/>
</dbReference>
<organism evidence="13 14">
    <name type="scientific">Rozella allomycis (strain CSF55)</name>
    <dbReference type="NCBI Taxonomy" id="988480"/>
    <lineage>
        <taxon>Eukaryota</taxon>
        <taxon>Fungi</taxon>
        <taxon>Fungi incertae sedis</taxon>
        <taxon>Cryptomycota</taxon>
        <taxon>Cryptomycota incertae sedis</taxon>
        <taxon>Rozella</taxon>
    </lineage>
</organism>
<feature type="coiled-coil region" evidence="11">
    <location>
        <begin position="18"/>
        <end position="48"/>
    </location>
</feature>
<evidence type="ECO:0000256" key="7">
    <source>
        <dbReference type="ARBA" id="ARBA00022840"/>
    </source>
</evidence>
<dbReference type="Proteomes" id="UP000281549">
    <property type="component" value="Unassembled WGS sequence"/>
</dbReference>
<evidence type="ECO:0000256" key="3">
    <source>
        <dbReference type="ARBA" id="ARBA00012841"/>
    </source>
</evidence>
<comment type="subcellular location">
    <subcellularLocation>
        <location evidence="1">Cytoplasm</location>
    </subcellularLocation>
</comment>
<feature type="domain" description="Aminoacyl-transfer RNA synthetases class-II family profile" evidence="12">
    <location>
        <begin position="227"/>
        <end position="524"/>
    </location>
</feature>
<dbReference type="GO" id="GO:0006422">
    <property type="term" value="P:aspartyl-tRNA aminoacylation"/>
    <property type="evidence" value="ECO:0007669"/>
    <property type="project" value="InterPro"/>
</dbReference>
<dbReference type="Gene3D" id="3.30.930.10">
    <property type="entry name" value="Bira Bifunctional Protein, Domain 2"/>
    <property type="match status" value="1"/>
</dbReference>
<dbReference type="GO" id="GO:0004815">
    <property type="term" value="F:aspartate-tRNA ligase activity"/>
    <property type="evidence" value="ECO:0007669"/>
    <property type="project" value="UniProtKB-EC"/>
</dbReference>
<dbReference type="InterPro" id="IPR045864">
    <property type="entry name" value="aa-tRNA-synth_II/BPL/LPL"/>
</dbReference>
<dbReference type="CDD" id="cd04320">
    <property type="entry name" value="AspRS_cyto_N"/>
    <property type="match status" value="1"/>
</dbReference>
<keyword evidence="4" id="KW-0963">Cytoplasm</keyword>
<evidence type="ECO:0000256" key="8">
    <source>
        <dbReference type="ARBA" id="ARBA00022917"/>
    </source>
</evidence>
<gene>
    <name evidence="13" type="ORF">ROZALSC1DRAFT_28277</name>
</gene>
<reference evidence="14" key="1">
    <citation type="journal article" date="2018" name="Nat. Microbiol.">
        <title>Leveraging single-cell genomics to expand the fungal tree of life.</title>
        <authorList>
            <person name="Ahrendt S.R."/>
            <person name="Quandt C.A."/>
            <person name="Ciobanu D."/>
            <person name="Clum A."/>
            <person name="Salamov A."/>
            <person name="Andreopoulos B."/>
            <person name="Cheng J.F."/>
            <person name="Woyke T."/>
            <person name="Pelin A."/>
            <person name="Henrissat B."/>
            <person name="Reynolds N.K."/>
            <person name="Benny G.L."/>
            <person name="Smith M.E."/>
            <person name="James T.Y."/>
            <person name="Grigoriev I.V."/>
        </authorList>
    </citation>
    <scope>NUCLEOTIDE SEQUENCE [LARGE SCALE GENOMIC DNA]</scope>
    <source>
        <strain evidence="14">CSF55</strain>
    </source>
</reference>
<dbReference type="PRINTS" id="PR01042">
    <property type="entry name" value="TRNASYNTHASP"/>
</dbReference>
<dbReference type="HAMAP" id="MF_02075">
    <property type="entry name" value="Asp_tRNA_synth_type2"/>
    <property type="match status" value="1"/>
</dbReference>
<dbReference type="Pfam" id="PF00152">
    <property type="entry name" value="tRNA-synt_2"/>
    <property type="match status" value="1"/>
</dbReference>
<dbReference type="FunFam" id="3.30.930.10:FF:000013">
    <property type="entry name" value="Aspartate--tRNA ligase, cytoplasmic"/>
    <property type="match status" value="1"/>
</dbReference>
<comment type="similarity">
    <text evidence="2">Belongs to the class-II aminoacyl-tRNA synthetase family. Type 2 subfamily.</text>
</comment>
<evidence type="ECO:0000256" key="4">
    <source>
        <dbReference type="ARBA" id="ARBA00022490"/>
    </source>
</evidence>
<dbReference type="NCBIfam" id="TIGR00458">
    <property type="entry name" value="aspS_nondisc"/>
    <property type="match status" value="1"/>
</dbReference>
<evidence type="ECO:0000256" key="6">
    <source>
        <dbReference type="ARBA" id="ARBA00022741"/>
    </source>
</evidence>
<dbReference type="EMBL" id="ML005096">
    <property type="protein sequence ID" value="RKP20214.1"/>
    <property type="molecule type" value="Genomic_DNA"/>
</dbReference>
<dbReference type="AlphaFoldDB" id="A0A4P9YL49"/>
<dbReference type="NCBIfam" id="NF003483">
    <property type="entry name" value="PRK05159.1"/>
    <property type="match status" value="1"/>
</dbReference>
<dbReference type="PANTHER" id="PTHR43450:SF1">
    <property type="entry name" value="ASPARTATE--TRNA LIGASE, CYTOPLASMIC"/>
    <property type="match status" value="1"/>
</dbReference>
<dbReference type="InterPro" id="IPR004364">
    <property type="entry name" value="Aa-tRNA-synt_II"/>
</dbReference>